<dbReference type="InterPro" id="IPR000515">
    <property type="entry name" value="MetI-like"/>
</dbReference>
<proteinExistence type="inferred from homology"/>
<dbReference type="SUPFAM" id="SSF161098">
    <property type="entry name" value="MetI-like"/>
    <property type="match status" value="1"/>
</dbReference>
<dbReference type="Pfam" id="PF00528">
    <property type="entry name" value="BPD_transp_1"/>
    <property type="match status" value="1"/>
</dbReference>
<dbReference type="GO" id="GO:0043190">
    <property type="term" value="C:ATP-binding cassette (ABC) transporter complex"/>
    <property type="evidence" value="ECO:0007669"/>
    <property type="project" value="InterPro"/>
</dbReference>
<dbReference type="PROSITE" id="PS50928">
    <property type="entry name" value="ABC_TM1"/>
    <property type="match status" value="1"/>
</dbReference>
<feature type="transmembrane region" description="Helical" evidence="8">
    <location>
        <begin position="66"/>
        <end position="87"/>
    </location>
</feature>
<keyword evidence="5 8" id="KW-0812">Transmembrane</keyword>
<organism evidence="10 11">
    <name type="scientific">Teichococcus deserti</name>
    <dbReference type="NCBI Taxonomy" id="1817963"/>
    <lineage>
        <taxon>Bacteria</taxon>
        <taxon>Pseudomonadati</taxon>
        <taxon>Pseudomonadota</taxon>
        <taxon>Alphaproteobacteria</taxon>
        <taxon>Acetobacterales</taxon>
        <taxon>Roseomonadaceae</taxon>
        <taxon>Roseomonas</taxon>
    </lineage>
</organism>
<dbReference type="RefSeq" id="WP_076956591.1">
    <property type="nucleotide sequence ID" value="NZ_MLCO01000050.1"/>
</dbReference>
<keyword evidence="6 8" id="KW-1133">Transmembrane helix</keyword>
<comment type="subcellular location">
    <subcellularLocation>
        <location evidence="1">Cell inner membrane</location>
        <topology evidence="1">Multi-pass membrane protein</topology>
    </subcellularLocation>
    <subcellularLocation>
        <location evidence="8">Cell membrane</location>
        <topology evidence="8">Multi-pass membrane protein</topology>
    </subcellularLocation>
</comment>
<feature type="transmembrane region" description="Helical" evidence="8">
    <location>
        <begin position="157"/>
        <end position="178"/>
    </location>
</feature>
<feature type="transmembrane region" description="Helical" evidence="8">
    <location>
        <begin position="190"/>
        <end position="212"/>
    </location>
</feature>
<dbReference type="InterPro" id="IPR010065">
    <property type="entry name" value="AA_ABC_transptr_permease_3TM"/>
</dbReference>
<dbReference type="Proteomes" id="UP000188879">
    <property type="component" value="Unassembled WGS sequence"/>
</dbReference>
<comment type="similarity">
    <text evidence="2">Belongs to the binding-protein-dependent transport system permease family. HisMQ subfamily.</text>
</comment>
<keyword evidence="7 8" id="KW-0472">Membrane</keyword>
<evidence type="ECO:0000256" key="3">
    <source>
        <dbReference type="ARBA" id="ARBA00022448"/>
    </source>
</evidence>
<dbReference type="GO" id="GO:0006865">
    <property type="term" value="P:amino acid transport"/>
    <property type="evidence" value="ECO:0007669"/>
    <property type="project" value="TreeGrafter"/>
</dbReference>
<keyword evidence="11" id="KW-1185">Reference proteome</keyword>
<dbReference type="GO" id="GO:0022857">
    <property type="term" value="F:transmembrane transporter activity"/>
    <property type="evidence" value="ECO:0007669"/>
    <property type="project" value="InterPro"/>
</dbReference>
<dbReference type="InterPro" id="IPR035906">
    <property type="entry name" value="MetI-like_sf"/>
</dbReference>
<dbReference type="CDD" id="cd06261">
    <property type="entry name" value="TM_PBP2"/>
    <property type="match status" value="1"/>
</dbReference>
<name>A0A1V2H538_9PROT</name>
<accession>A0A1V2H538</accession>
<dbReference type="Gene3D" id="1.10.3720.10">
    <property type="entry name" value="MetI-like"/>
    <property type="match status" value="1"/>
</dbReference>
<dbReference type="EMBL" id="MLCO01000050">
    <property type="protein sequence ID" value="ONG56176.1"/>
    <property type="molecule type" value="Genomic_DNA"/>
</dbReference>
<feature type="transmembrane region" description="Helical" evidence="8">
    <location>
        <begin position="25"/>
        <end position="45"/>
    </location>
</feature>
<evidence type="ECO:0000256" key="2">
    <source>
        <dbReference type="ARBA" id="ARBA00010072"/>
    </source>
</evidence>
<reference evidence="10 11" key="1">
    <citation type="submission" date="2016-10" db="EMBL/GenBank/DDBJ databases">
        <title>Draft Genome sequence of Roseomonas sp. strain M3.</title>
        <authorList>
            <person name="Subhash Y."/>
            <person name="Lee S."/>
        </authorList>
    </citation>
    <scope>NUCLEOTIDE SEQUENCE [LARGE SCALE GENOMIC DNA]</scope>
    <source>
        <strain evidence="10 11">M3</strain>
    </source>
</reference>
<evidence type="ECO:0000313" key="11">
    <source>
        <dbReference type="Proteomes" id="UP000188879"/>
    </source>
</evidence>
<dbReference type="PANTHER" id="PTHR30614:SF35">
    <property type="entry name" value="ABC TRANSPORTER PERMEASE PROTEIN"/>
    <property type="match status" value="1"/>
</dbReference>
<evidence type="ECO:0000256" key="7">
    <source>
        <dbReference type="ARBA" id="ARBA00023136"/>
    </source>
</evidence>
<feature type="domain" description="ABC transmembrane type-1" evidence="9">
    <location>
        <begin position="21"/>
        <end position="209"/>
    </location>
</feature>
<dbReference type="NCBIfam" id="TIGR01726">
    <property type="entry name" value="HEQRo_perm_3TM"/>
    <property type="match status" value="1"/>
</dbReference>
<evidence type="ECO:0000259" key="9">
    <source>
        <dbReference type="PROSITE" id="PS50928"/>
    </source>
</evidence>
<keyword evidence="3 8" id="KW-0813">Transport</keyword>
<protein>
    <submittedName>
        <fullName evidence="10">ABC transporter permease</fullName>
    </submittedName>
</protein>
<evidence type="ECO:0000256" key="5">
    <source>
        <dbReference type="ARBA" id="ARBA00022692"/>
    </source>
</evidence>
<evidence type="ECO:0000256" key="1">
    <source>
        <dbReference type="ARBA" id="ARBA00004429"/>
    </source>
</evidence>
<gene>
    <name evidence="10" type="ORF">BKE38_06625</name>
</gene>
<dbReference type="OrthoDB" id="7341446at2"/>
<keyword evidence="4" id="KW-1003">Cell membrane</keyword>
<sequence>MNYTFEFAQVFAAWDELAYGALRTLWLSAASMAIGLVVAVLGALAKNNGPRALRIAIDAYIELIRNTPFLVQIFIVFFGLPAIGIRLEADQAALLAMVINVGAYGIEIIRAGIESIHHGQIEAGRALGLKPLQIFRLVVLKPAIQAIYPSLTSQFILLMLNSSVCSAIAAAELTAAANDIQARNFRSFEVYFVVTGIYFAMSLLFWGIFAVIERAFLRQPAVR</sequence>
<evidence type="ECO:0000313" key="10">
    <source>
        <dbReference type="EMBL" id="ONG56176.1"/>
    </source>
</evidence>
<comment type="caution">
    <text evidence="10">The sequence shown here is derived from an EMBL/GenBank/DDBJ whole genome shotgun (WGS) entry which is preliminary data.</text>
</comment>
<evidence type="ECO:0000256" key="6">
    <source>
        <dbReference type="ARBA" id="ARBA00022989"/>
    </source>
</evidence>
<dbReference type="PANTHER" id="PTHR30614">
    <property type="entry name" value="MEMBRANE COMPONENT OF AMINO ACID ABC TRANSPORTER"/>
    <property type="match status" value="1"/>
</dbReference>
<dbReference type="InterPro" id="IPR043429">
    <property type="entry name" value="ArtM/GltK/GlnP/TcyL/YhdX-like"/>
</dbReference>
<evidence type="ECO:0000256" key="4">
    <source>
        <dbReference type="ARBA" id="ARBA00022475"/>
    </source>
</evidence>
<evidence type="ECO:0000256" key="8">
    <source>
        <dbReference type="RuleBase" id="RU363032"/>
    </source>
</evidence>
<dbReference type="AlphaFoldDB" id="A0A1V2H538"/>